<evidence type="ECO:0000256" key="7">
    <source>
        <dbReference type="ARBA" id="ARBA00023172"/>
    </source>
</evidence>
<dbReference type="PROSITE" id="PS51898">
    <property type="entry name" value="TYR_RECOMBINASE"/>
    <property type="match status" value="1"/>
</dbReference>
<dbReference type="GO" id="GO:0007059">
    <property type="term" value="P:chromosome segregation"/>
    <property type="evidence" value="ECO:0007669"/>
    <property type="project" value="UniProtKB-UniRule"/>
</dbReference>
<dbReference type="Pfam" id="PF02899">
    <property type="entry name" value="Phage_int_SAM_1"/>
    <property type="match status" value="1"/>
</dbReference>
<dbReference type="HAMAP" id="MF_01808">
    <property type="entry name" value="Recomb_XerC_XerD"/>
    <property type="match status" value="1"/>
</dbReference>
<evidence type="ECO:0000256" key="2">
    <source>
        <dbReference type="ARBA" id="ARBA00022490"/>
    </source>
</evidence>
<keyword evidence="5 9" id="KW-0229">DNA integration</keyword>
<dbReference type="Pfam" id="PF00589">
    <property type="entry name" value="Phage_integrase"/>
    <property type="match status" value="1"/>
</dbReference>
<sequence>MKELTVDFLEYLKNNRGYSENTIKSYEDDLNQFLQFLENIGIDDFKSVKRNDIRNFTTYLIESKISKRSITRKISTLKTFFKFLKHKKVIENDPMSFSKGLKFEKKLPQTLSVAVVAKFLDSFKDNDFLELRDHLIFEILYGCGIRSNELINIEDKDIDIENRIIRIEKGKGDKERIVPFNKKVKELLIKYIPLRDNIRKSGCVNLLISRNGKKLDNSIVRKIVKKRIKDFAEISNISPHTLRHSFATHLLNSGADIRFVQELLGHSSIGTTQIYTHTSIERLIDVYNDSFKRKGQ</sequence>
<dbReference type="GO" id="GO:0006313">
    <property type="term" value="P:DNA transposition"/>
    <property type="evidence" value="ECO:0007669"/>
    <property type="project" value="UniProtKB-UniRule"/>
</dbReference>
<dbReference type="SUPFAM" id="SSF56349">
    <property type="entry name" value="DNA breaking-rejoining enzymes"/>
    <property type="match status" value="1"/>
</dbReference>
<keyword evidence="6 9" id="KW-0238">DNA-binding</keyword>
<keyword evidence="4 9" id="KW-0159">Chromosome partition</keyword>
<dbReference type="GO" id="GO:0003677">
    <property type="term" value="F:DNA binding"/>
    <property type="evidence" value="ECO:0007669"/>
    <property type="project" value="UniProtKB-UniRule"/>
</dbReference>
<evidence type="ECO:0000256" key="9">
    <source>
        <dbReference type="HAMAP-Rule" id="MF_01808"/>
    </source>
</evidence>
<evidence type="ECO:0000256" key="5">
    <source>
        <dbReference type="ARBA" id="ARBA00022908"/>
    </source>
</evidence>
<comment type="subunit">
    <text evidence="9">Forms a cyclic heterotetrameric complex composed of two molecules of XerC and two molecules of XerD.</text>
</comment>
<dbReference type="GO" id="GO:0051301">
    <property type="term" value="P:cell division"/>
    <property type="evidence" value="ECO:0007669"/>
    <property type="project" value="UniProtKB-KW"/>
</dbReference>
<dbReference type="EMBL" id="DSTT01000006">
    <property type="protein sequence ID" value="HFK24412.1"/>
    <property type="molecule type" value="Genomic_DNA"/>
</dbReference>
<comment type="similarity">
    <text evidence="9">Belongs to the 'phage' integrase family. XerC subfamily.</text>
</comment>
<dbReference type="Gene3D" id="1.10.443.10">
    <property type="entry name" value="Intergrase catalytic core"/>
    <property type="match status" value="1"/>
</dbReference>
<evidence type="ECO:0000259" key="11">
    <source>
        <dbReference type="PROSITE" id="PS51900"/>
    </source>
</evidence>
<evidence type="ECO:0000256" key="4">
    <source>
        <dbReference type="ARBA" id="ARBA00022829"/>
    </source>
</evidence>
<dbReference type="PROSITE" id="PS51900">
    <property type="entry name" value="CB"/>
    <property type="match status" value="1"/>
</dbReference>
<dbReference type="InterPro" id="IPR002104">
    <property type="entry name" value="Integrase_catalytic"/>
</dbReference>
<feature type="domain" description="Tyr recombinase" evidence="10">
    <location>
        <begin position="106"/>
        <end position="288"/>
    </location>
</feature>
<dbReference type="PANTHER" id="PTHR30349:SF77">
    <property type="entry name" value="TYROSINE RECOMBINASE XERC"/>
    <property type="match status" value="1"/>
</dbReference>
<dbReference type="PANTHER" id="PTHR30349">
    <property type="entry name" value="PHAGE INTEGRASE-RELATED"/>
    <property type="match status" value="1"/>
</dbReference>
<reference evidence="12" key="1">
    <citation type="journal article" date="2020" name="mSystems">
        <title>Genome- and Community-Level Interaction Insights into Carbon Utilization and Element Cycling Functions of Hydrothermarchaeota in Hydrothermal Sediment.</title>
        <authorList>
            <person name="Zhou Z."/>
            <person name="Liu Y."/>
            <person name="Xu W."/>
            <person name="Pan J."/>
            <person name="Luo Z.H."/>
            <person name="Li M."/>
        </authorList>
    </citation>
    <scope>NUCLEOTIDE SEQUENCE [LARGE SCALE GENOMIC DNA]</scope>
    <source>
        <strain evidence="12">SpSt-464</strain>
    </source>
</reference>
<dbReference type="NCBIfam" id="NF040815">
    <property type="entry name" value="recomb_XerA_Arch"/>
    <property type="match status" value="1"/>
</dbReference>
<evidence type="ECO:0000256" key="3">
    <source>
        <dbReference type="ARBA" id="ARBA00022618"/>
    </source>
</evidence>
<proteinExistence type="inferred from homology"/>
<evidence type="ECO:0000256" key="6">
    <source>
        <dbReference type="ARBA" id="ARBA00023125"/>
    </source>
</evidence>
<feature type="active site" description="O-(3'-phospho-DNA)-tyrosine intermediate" evidence="9">
    <location>
        <position position="275"/>
    </location>
</feature>
<accession>A0A7C3J7G8</accession>
<name>A0A7C3J7G8_UNCW3</name>
<evidence type="ECO:0000256" key="8">
    <source>
        <dbReference type="ARBA" id="ARBA00023306"/>
    </source>
</evidence>
<dbReference type="InterPro" id="IPR044068">
    <property type="entry name" value="CB"/>
</dbReference>
<evidence type="ECO:0000313" key="12">
    <source>
        <dbReference type="EMBL" id="HFK24412.1"/>
    </source>
</evidence>
<comment type="function">
    <text evidence="9">Site-specific tyrosine recombinase, which acts by catalyzing the cutting and rejoining of the recombining DNA molecules. The XerC-XerD complex is essential to convert dimers of the bacterial chromosome into monomers to permit their segregation at cell division. It also contributes to the segregational stability of plasmids.</text>
</comment>
<dbReference type="GO" id="GO:0009037">
    <property type="term" value="F:tyrosine-based site-specific recombinase activity"/>
    <property type="evidence" value="ECO:0007669"/>
    <property type="project" value="UniProtKB-UniRule"/>
</dbReference>
<comment type="subcellular location">
    <subcellularLocation>
        <location evidence="1 9">Cytoplasm</location>
    </subcellularLocation>
</comment>
<dbReference type="InterPro" id="IPR004107">
    <property type="entry name" value="Integrase_SAM-like_N"/>
</dbReference>
<comment type="caution">
    <text evidence="12">The sequence shown here is derived from an EMBL/GenBank/DDBJ whole genome shotgun (WGS) entry which is preliminary data.</text>
</comment>
<dbReference type="GO" id="GO:0005737">
    <property type="term" value="C:cytoplasm"/>
    <property type="evidence" value="ECO:0007669"/>
    <property type="project" value="UniProtKB-SubCell"/>
</dbReference>
<evidence type="ECO:0000256" key="1">
    <source>
        <dbReference type="ARBA" id="ARBA00004496"/>
    </source>
</evidence>
<dbReference type="AlphaFoldDB" id="A0A7C3J7G8"/>
<feature type="active site" evidence="9">
    <location>
        <position position="266"/>
    </location>
</feature>
<evidence type="ECO:0000259" key="10">
    <source>
        <dbReference type="PROSITE" id="PS51898"/>
    </source>
</evidence>
<dbReference type="InterPro" id="IPR013762">
    <property type="entry name" value="Integrase-like_cat_sf"/>
</dbReference>
<dbReference type="Gene3D" id="1.10.150.130">
    <property type="match status" value="1"/>
</dbReference>
<dbReference type="InterPro" id="IPR010998">
    <property type="entry name" value="Integrase_recombinase_N"/>
</dbReference>
<keyword evidence="3 9" id="KW-0132">Cell division</keyword>
<keyword evidence="2 9" id="KW-0963">Cytoplasm</keyword>
<organism evidence="12">
    <name type="scientific">candidate division WOR-3 bacterium</name>
    <dbReference type="NCBI Taxonomy" id="2052148"/>
    <lineage>
        <taxon>Bacteria</taxon>
        <taxon>Bacteria division WOR-3</taxon>
    </lineage>
</organism>
<protein>
    <recommendedName>
        <fullName evidence="9">Tyrosine recombinase XerC</fullName>
    </recommendedName>
</protein>
<gene>
    <name evidence="9" type="primary">xerC</name>
    <name evidence="12" type="ORF">ENS15_07195</name>
</gene>
<feature type="active site" evidence="9">
    <location>
        <position position="240"/>
    </location>
</feature>
<dbReference type="CDD" id="cd00798">
    <property type="entry name" value="INT_XerDC_C"/>
    <property type="match status" value="1"/>
</dbReference>
<feature type="active site" evidence="9">
    <location>
        <position position="243"/>
    </location>
</feature>
<keyword evidence="7 9" id="KW-0233">DNA recombination</keyword>
<dbReference type="InterPro" id="IPR011010">
    <property type="entry name" value="DNA_brk_join_enz"/>
</dbReference>
<feature type="domain" description="Core-binding (CB)" evidence="11">
    <location>
        <begin position="1"/>
        <end position="85"/>
    </location>
</feature>
<feature type="active site" evidence="9">
    <location>
        <position position="171"/>
    </location>
</feature>
<keyword evidence="8 9" id="KW-0131">Cell cycle</keyword>
<dbReference type="InterPro" id="IPR023009">
    <property type="entry name" value="Tyrosine_recombinase_XerC/XerD"/>
</dbReference>
<dbReference type="InterPro" id="IPR050090">
    <property type="entry name" value="Tyrosine_recombinase_XerCD"/>
</dbReference>
<feature type="active site" evidence="9">
    <location>
        <position position="146"/>
    </location>
</feature>